<dbReference type="InterPro" id="IPR036396">
    <property type="entry name" value="Cyt_P450_sf"/>
</dbReference>
<keyword evidence="6" id="KW-0503">Monooxygenase</keyword>
<dbReference type="AlphaFoldDB" id="A0A1E4T055"/>
<dbReference type="InterPro" id="IPR050121">
    <property type="entry name" value="Cytochrome_P450_monoxygenase"/>
</dbReference>
<evidence type="ECO:0000256" key="1">
    <source>
        <dbReference type="ARBA" id="ARBA00001971"/>
    </source>
</evidence>
<keyword evidence="3 5" id="KW-0479">Metal-binding</keyword>
<protein>
    <recommendedName>
        <fullName evidence="10">Cytochrome P450</fullName>
    </recommendedName>
</protein>
<dbReference type="SUPFAM" id="SSF48264">
    <property type="entry name" value="Cytochrome P450"/>
    <property type="match status" value="1"/>
</dbReference>
<proteinExistence type="inferred from homology"/>
<dbReference type="Pfam" id="PF00067">
    <property type="entry name" value="p450"/>
    <property type="match status" value="1"/>
</dbReference>
<evidence type="ECO:0000256" key="6">
    <source>
        <dbReference type="RuleBase" id="RU000461"/>
    </source>
</evidence>
<dbReference type="Proteomes" id="UP000094801">
    <property type="component" value="Unassembled WGS sequence"/>
</dbReference>
<dbReference type="PANTHER" id="PTHR24305:SF166">
    <property type="entry name" value="CYTOCHROME P450 12A4, MITOCHONDRIAL-RELATED"/>
    <property type="match status" value="1"/>
</dbReference>
<keyword evidence="5 6" id="KW-0349">Heme</keyword>
<evidence type="ECO:0000256" key="7">
    <source>
        <dbReference type="SAM" id="Phobius"/>
    </source>
</evidence>
<dbReference type="GO" id="GO:0020037">
    <property type="term" value="F:heme binding"/>
    <property type="evidence" value="ECO:0007669"/>
    <property type="project" value="InterPro"/>
</dbReference>
<dbReference type="PRINTS" id="PR00465">
    <property type="entry name" value="EP450IV"/>
</dbReference>
<dbReference type="InterPro" id="IPR017972">
    <property type="entry name" value="Cyt_P450_CS"/>
</dbReference>
<dbReference type="GO" id="GO:0005506">
    <property type="term" value="F:iron ion binding"/>
    <property type="evidence" value="ECO:0007669"/>
    <property type="project" value="InterPro"/>
</dbReference>
<accession>A0A1E4T055</accession>
<dbReference type="Gene3D" id="1.10.630.10">
    <property type="entry name" value="Cytochrome P450"/>
    <property type="match status" value="1"/>
</dbReference>
<dbReference type="STRING" id="983967.A0A1E4T055"/>
<evidence type="ECO:0000313" key="8">
    <source>
        <dbReference type="EMBL" id="ODV85091.1"/>
    </source>
</evidence>
<keyword evidence="7" id="KW-1133">Transmembrane helix</keyword>
<reference evidence="9" key="1">
    <citation type="submission" date="2016-04" db="EMBL/GenBank/DDBJ databases">
        <title>Comparative genomics of biotechnologically important yeasts.</title>
        <authorList>
            <consortium name="DOE Joint Genome Institute"/>
            <person name="Riley R."/>
            <person name="Haridas S."/>
            <person name="Wolfe K.H."/>
            <person name="Lopes M.R."/>
            <person name="Hittinger C.T."/>
            <person name="Goker M."/>
            <person name="Salamov A."/>
            <person name="Wisecaver J."/>
            <person name="Long T.M."/>
            <person name="Aerts A.L."/>
            <person name="Barry K."/>
            <person name="Choi C."/>
            <person name="Clum A."/>
            <person name="Coughlan A.Y."/>
            <person name="Deshpande S."/>
            <person name="Douglass A.P."/>
            <person name="Hanson S.J."/>
            <person name="Klenk H.-P."/>
            <person name="Labutti K."/>
            <person name="Lapidus A."/>
            <person name="Lindquist E."/>
            <person name="Lipzen A."/>
            <person name="Meier-Kolthoff J.P."/>
            <person name="Ohm R.A."/>
            <person name="Otillar R.P."/>
            <person name="Pangilinan J."/>
            <person name="Peng Y."/>
            <person name="Rokas A."/>
            <person name="Rosa C.A."/>
            <person name="Scheuner C."/>
            <person name="Sibirny A.A."/>
            <person name="Slot J.C."/>
            <person name="Stielow J.B."/>
            <person name="Sun H."/>
            <person name="Kurtzman C.P."/>
            <person name="Blackwell M."/>
            <person name="Grigoriev I.V."/>
            <person name="Jeffries T.W."/>
        </authorList>
    </citation>
    <scope>NUCLEOTIDE SEQUENCE [LARGE SCALE GENOMIC DNA]</scope>
    <source>
        <strain evidence="9">NRRL YB-2248</strain>
    </source>
</reference>
<gene>
    <name evidence="8" type="ORF">CANARDRAFT_8219</name>
</gene>
<dbReference type="PRINTS" id="PR00385">
    <property type="entry name" value="P450"/>
</dbReference>
<feature type="binding site" description="axial binding residue" evidence="5">
    <location>
        <position position="450"/>
    </location>
    <ligand>
        <name>heme</name>
        <dbReference type="ChEBI" id="CHEBI:30413"/>
    </ligand>
    <ligandPart>
        <name>Fe</name>
        <dbReference type="ChEBI" id="CHEBI:18248"/>
    </ligandPart>
</feature>
<keyword evidence="9" id="KW-1185">Reference proteome</keyword>
<dbReference type="PROSITE" id="PS00086">
    <property type="entry name" value="CYTOCHROME_P450"/>
    <property type="match status" value="1"/>
</dbReference>
<sequence>MLLDLLKLYHDEVVTCSLVLFISYSIYSFFLYPLFFHPLSKIPGPSICALTKYWILYQSWSENRNRYVDALHLKYGPIVRIGPSEVDISDADYLKDIYVNNFDKSSFYAQFGNYGSLNTFSTIDKLTHKNSRKVSAKFYSKSNVMSDPIQSKIRTVMSSLLKVLDENQDKELNVFYLWSMLAMDGVNSFSFGAKHYIPLLADPFNLGKTIIDNFLHQSSSWFWTTQLPQFYKYVVPKTVGQSGKIVQDWIEEQFEESLNAPLDGVDTLVSTILKSSKPNMFDKLRAKSEAFDHIAAGHNTTATTLSYLYYELAKDPSKQLKLINELKKFNSGELLSTKNFNSLDFSQIEDLPYLSALANETFRKYAAIPGQEPRIVPPSGLQWRGSKQTPSAYIPGGTTVTMQPWSLHRIPEVFPDPETFNPDRWLIDDEEHLKIMHKHMFQFGAGSRMCMGMHLAICEIKLSVANVFSRYEVSLSDTYDYNECSMKDIYTTIPGSRNVPIVFKSINLD</sequence>
<keyword evidence="6" id="KW-0560">Oxidoreductase</keyword>
<evidence type="ECO:0000256" key="4">
    <source>
        <dbReference type="ARBA" id="ARBA00023004"/>
    </source>
</evidence>
<feature type="transmembrane region" description="Helical" evidence="7">
    <location>
        <begin position="12"/>
        <end position="35"/>
    </location>
</feature>
<evidence type="ECO:0000256" key="5">
    <source>
        <dbReference type="PIRSR" id="PIRSR602403-1"/>
    </source>
</evidence>
<evidence type="ECO:0000256" key="2">
    <source>
        <dbReference type="ARBA" id="ARBA00010617"/>
    </source>
</evidence>
<comment type="cofactor">
    <cofactor evidence="1 5">
        <name>heme</name>
        <dbReference type="ChEBI" id="CHEBI:30413"/>
    </cofactor>
</comment>
<dbReference type="GO" id="GO:0004497">
    <property type="term" value="F:monooxygenase activity"/>
    <property type="evidence" value="ECO:0007669"/>
    <property type="project" value="UniProtKB-KW"/>
</dbReference>
<evidence type="ECO:0000256" key="3">
    <source>
        <dbReference type="ARBA" id="ARBA00022723"/>
    </source>
</evidence>
<keyword evidence="7" id="KW-0472">Membrane</keyword>
<dbReference type="InterPro" id="IPR001128">
    <property type="entry name" value="Cyt_P450"/>
</dbReference>
<name>A0A1E4T055_9ASCO</name>
<evidence type="ECO:0000313" key="9">
    <source>
        <dbReference type="Proteomes" id="UP000094801"/>
    </source>
</evidence>
<evidence type="ECO:0008006" key="10">
    <source>
        <dbReference type="Google" id="ProtNLM"/>
    </source>
</evidence>
<dbReference type="OrthoDB" id="1470350at2759"/>
<dbReference type="PANTHER" id="PTHR24305">
    <property type="entry name" value="CYTOCHROME P450"/>
    <property type="match status" value="1"/>
</dbReference>
<dbReference type="EMBL" id="KV453854">
    <property type="protein sequence ID" value="ODV85091.1"/>
    <property type="molecule type" value="Genomic_DNA"/>
</dbReference>
<comment type="similarity">
    <text evidence="2 6">Belongs to the cytochrome P450 family.</text>
</comment>
<keyword evidence="7" id="KW-0812">Transmembrane</keyword>
<dbReference type="GO" id="GO:0016705">
    <property type="term" value="F:oxidoreductase activity, acting on paired donors, with incorporation or reduction of molecular oxygen"/>
    <property type="evidence" value="ECO:0007669"/>
    <property type="project" value="InterPro"/>
</dbReference>
<dbReference type="InterPro" id="IPR002403">
    <property type="entry name" value="Cyt_P450_E_grp-IV"/>
</dbReference>
<organism evidence="8 9">
    <name type="scientific">[Candida] arabinofermentans NRRL YB-2248</name>
    <dbReference type="NCBI Taxonomy" id="983967"/>
    <lineage>
        <taxon>Eukaryota</taxon>
        <taxon>Fungi</taxon>
        <taxon>Dikarya</taxon>
        <taxon>Ascomycota</taxon>
        <taxon>Saccharomycotina</taxon>
        <taxon>Pichiomycetes</taxon>
        <taxon>Pichiales</taxon>
        <taxon>Pichiaceae</taxon>
        <taxon>Ogataea</taxon>
        <taxon>Ogataea/Candida clade</taxon>
    </lineage>
</organism>
<keyword evidence="4 5" id="KW-0408">Iron</keyword>